<dbReference type="AlphaFoldDB" id="A0A8S9IBD8"/>
<evidence type="ECO:0000313" key="2">
    <source>
        <dbReference type="EMBL" id="KAF2566948.1"/>
    </source>
</evidence>
<evidence type="ECO:0000313" key="3">
    <source>
        <dbReference type="EMBL" id="KAF2602500.1"/>
    </source>
</evidence>
<dbReference type="Proteomes" id="UP000712281">
    <property type="component" value="Unassembled WGS sequence"/>
</dbReference>
<evidence type="ECO:0000256" key="1">
    <source>
        <dbReference type="SAM" id="MobiDB-lite"/>
    </source>
</evidence>
<dbReference type="EMBL" id="QGKY02000094">
    <property type="protein sequence ID" value="KAF2602500.1"/>
    <property type="molecule type" value="Genomic_DNA"/>
</dbReference>
<reference evidence="2" key="1">
    <citation type="submission" date="2019-12" db="EMBL/GenBank/DDBJ databases">
        <title>Genome sequencing and annotation of Brassica cretica.</title>
        <authorList>
            <person name="Studholme D.J."/>
            <person name="Sarris P.F."/>
        </authorList>
    </citation>
    <scope>NUCLEOTIDE SEQUENCE</scope>
    <source>
        <strain evidence="2">PFS-001/15</strain>
        <strain evidence="3">PFS-102/07</strain>
        <tissue evidence="2">Leaf</tissue>
    </source>
</reference>
<comment type="caution">
    <text evidence="2">The sequence shown here is derived from an EMBL/GenBank/DDBJ whole genome shotgun (WGS) entry which is preliminary data.</text>
</comment>
<gene>
    <name evidence="2" type="ORF">F2Q68_00026468</name>
    <name evidence="3" type="ORF">F2Q70_00026929</name>
</gene>
<name>A0A8S9IBD8_BRACR</name>
<feature type="compositionally biased region" description="Low complexity" evidence="1">
    <location>
        <begin position="11"/>
        <end position="33"/>
    </location>
</feature>
<sequence length="80" mass="8253">MEIPNELAGWSTSPSATLAPSSPTPVPASAVSSETSMESQNCQTLPSIGGTKDSAWAHPFIRPDISATSAGKEKSSFCDL</sequence>
<organism evidence="2 4">
    <name type="scientific">Brassica cretica</name>
    <name type="common">Mustard</name>
    <dbReference type="NCBI Taxonomy" id="69181"/>
    <lineage>
        <taxon>Eukaryota</taxon>
        <taxon>Viridiplantae</taxon>
        <taxon>Streptophyta</taxon>
        <taxon>Embryophyta</taxon>
        <taxon>Tracheophyta</taxon>
        <taxon>Spermatophyta</taxon>
        <taxon>Magnoliopsida</taxon>
        <taxon>eudicotyledons</taxon>
        <taxon>Gunneridae</taxon>
        <taxon>Pentapetalae</taxon>
        <taxon>rosids</taxon>
        <taxon>malvids</taxon>
        <taxon>Brassicales</taxon>
        <taxon>Brassicaceae</taxon>
        <taxon>Brassiceae</taxon>
        <taxon>Brassica</taxon>
    </lineage>
</organism>
<feature type="compositionally biased region" description="Polar residues" evidence="1">
    <location>
        <begin position="34"/>
        <end position="46"/>
    </location>
</feature>
<evidence type="ECO:0000313" key="4">
    <source>
        <dbReference type="Proteomes" id="UP000712281"/>
    </source>
</evidence>
<accession>A0A8S9IBD8</accession>
<dbReference type="EMBL" id="QGKW02001911">
    <property type="protein sequence ID" value="KAF2566948.1"/>
    <property type="molecule type" value="Genomic_DNA"/>
</dbReference>
<protein>
    <submittedName>
        <fullName evidence="2">Uncharacterized protein</fullName>
    </submittedName>
</protein>
<proteinExistence type="predicted"/>
<feature type="region of interest" description="Disordered" evidence="1">
    <location>
        <begin position="1"/>
        <end position="53"/>
    </location>
</feature>